<protein>
    <submittedName>
        <fullName evidence="2">Uncharacterized protein</fullName>
    </submittedName>
</protein>
<dbReference type="Ensembl" id="ENSSBOT00000029563.1">
    <property type="protein sequence ID" value="ENSSBOP00000012770.1"/>
    <property type="gene ID" value="ENSSBOG00000023187.1"/>
</dbReference>
<reference evidence="2" key="1">
    <citation type="submission" date="2025-08" db="UniProtKB">
        <authorList>
            <consortium name="Ensembl"/>
        </authorList>
    </citation>
    <scope>IDENTIFICATION</scope>
</reference>
<organism evidence="2 3">
    <name type="scientific">Saimiri boliviensis boliviensis</name>
    <name type="common">Bolivian squirrel monkey</name>
    <dbReference type="NCBI Taxonomy" id="39432"/>
    <lineage>
        <taxon>Eukaryota</taxon>
        <taxon>Metazoa</taxon>
        <taxon>Chordata</taxon>
        <taxon>Craniata</taxon>
        <taxon>Vertebrata</taxon>
        <taxon>Euteleostomi</taxon>
        <taxon>Mammalia</taxon>
        <taxon>Eutheria</taxon>
        <taxon>Euarchontoglires</taxon>
        <taxon>Primates</taxon>
        <taxon>Haplorrhini</taxon>
        <taxon>Platyrrhini</taxon>
        <taxon>Cebidae</taxon>
        <taxon>Saimiriinae</taxon>
        <taxon>Saimiri</taxon>
    </lineage>
</organism>
<proteinExistence type="predicted"/>
<dbReference type="AlphaFoldDB" id="A0A2K6SZE3"/>
<evidence type="ECO:0000313" key="2">
    <source>
        <dbReference type="Ensembl" id="ENSSBOP00000012770.1"/>
    </source>
</evidence>
<feature type="compositionally biased region" description="Basic and acidic residues" evidence="1">
    <location>
        <begin position="60"/>
        <end position="74"/>
    </location>
</feature>
<reference evidence="2" key="2">
    <citation type="submission" date="2025-09" db="UniProtKB">
        <authorList>
            <consortium name="Ensembl"/>
        </authorList>
    </citation>
    <scope>IDENTIFICATION</scope>
</reference>
<accession>A0A2K6SZE3</accession>
<evidence type="ECO:0000256" key="1">
    <source>
        <dbReference type="SAM" id="MobiDB-lite"/>
    </source>
</evidence>
<dbReference type="OMA" id="NHRNGFT"/>
<keyword evidence="3" id="KW-1185">Reference proteome</keyword>
<dbReference type="Proteomes" id="UP000233220">
    <property type="component" value="Unplaced"/>
</dbReference>
<dbReference type="GeneTree" id="ENSGT00910000147304"/>
<feature type="region of interest" description="Disordered" evidence="1">
    <location>
        <begin position="43"/>
        <end position="74"/>
    </location>
</feature>
<name>A0A2K6SZE3_SAIBB</name>
<evidence type="ECO:0000313" key="3">
    <source>
        <dbReference type="Proteomes" id="UP000233220"/>
    </source>
</evidence>
<sequence>MTGMWKSLQELDQVRKVQSVLQTSRPCAVRVSHLSRQVKIKPGRLDANVQTKQSRKPPTLKREDKNHRIRDGFY</sequence>